<dbReference type="EMBL" id="NPDU01000041">
    <property type="protein sequence ID" value="PJZ61059.1"/>
    <property type="molecule type" value="Genomic_DNA"/>
</dbReference>
<dbReference type="Proteomes" id="UP000232149">
    <property type="component" value="Unassembled WGS sequence"/>
</dbReference>
<organism evidence="2 5">
    <name type="scientific">Leptospira adleri</name>
    <dbReference type="NCBI Taxonomy" id="2023186"/>
    <lineage>
        <taxon>Bacteria</taxon>
        <taxon>Pseudomonadati</taxon>
        <taxon>Spirochaetota</taxon>
        <taxon>Spirochaetia</taxon>
        <taxon>Leptospirales</taxon>
        <taxon>Leptospiraceae</taxon>
        <taxon>Leptospira</taxon>
    </lineage>
</organism>
<dbReference type="EMBL" id="NPDV01000005">
    <property type="protein sequence ID" value="PJZ53786.1"/>
    <property type="molecule type" value="Genomic_DNA"/>
</dbReference>
<evidence type="ECO:0000313" key="4">
    <source>
        <dbReference type="Proteomes" id="UP000232149"/>
    </source>
</evidence>
<protein>
    <submittedName>
        <fullName evidence="2">Uncharacterized protein</fullName>
    </submittedName>
</protein>
<dbReference type="Proteomes" id="UP000232188">
    <property type="component" value="Unassembled WGS sequence"/>
</dbReference>
<reference evidence="4 5" key="1">
    <citation type="submission" date="2017-07" db="EMBL/GenBank/DDBJ databases">
        <title>Leptospira spp. isolated from tropical soils.</title>
        <authorList>
            <person name="Thibeaux R."/>
            <person name="Iraola G."/>
            <person name="Ferres I."/>
            <person name="Bierque E."/>
            <person name="Girault D."/>
            <person name="Soupe-Gilbert M.-E."/>
            <person name="Picardeau M."/>
            <person name="Goarant C."/>
        </authorList>
    </citation>
    <scope>NUCLEOTIDE SEQUENCE [LARGE SCALE GENOMIC DNA]</scope>
    <source>
        <strain evidence="2 5">FH2-B-C1</strain>
        <strain evidence="3 4">FH2-B-D1</strain>
    </source>
</reference>
<sequence length="65" mass="7652">MGVPTPIFRTQYKPNEKHTGRSSDKNPFFRIHLTNFKIRVRGKIGNQFERILILYKDSTVSIVFL</sequence>
<name>A0A2M9YQG9_9LEPT</name>
<feature type="compositionally biased region" description="Basic and acidic residues" evidence="1">
    <location>
        <begin position="14"/>
        <end position="24"/>
    </location>
</feature>
<proteinExistence type="predicted"/>
<comment type="caution">
    <text evidence="2">The sequence shown here is derived from an EMBL/GenBank/DDBJ whole genome shotgun (WGS) entry which is preliminary data.</text>
</comment>
<accession>A0A2M9YQG9</accession>
<evidence type="ECO:0000256" key="1">
    <source>
        <dbReference type="SAM" id="MobiDB-lite"/>
    </source>
</evidence>
<evidence type="ECO:0000313" key="3">
    <source>
        <dbReference type="EMBL" id="PJZ61059.1"/>
    </source>
</evidence>
<evidence type="ECO:0000313" key="5">
    <source>
        <dbReference type="Proteomes" id="UP000232188"/>
    </source>
</evidence>
<dbReference type="AlphaFoldDB" id="A0A2M9YQG9"/>
<gene>
    <name evidence="3" type="ORF">CH376_15260</name>
    <name evidence="2" type="ORF">CH380_07140</name>
</gene>
<evidence type="ECO:0000313" key="2">
    <source>
        <dbReference type="EMBL" id="PJZ53786.1"/>
    </source>
</evidence>
<keyword evidence="4" id="KW-1185">Reference proteome</keyword>
<feature type="region of interest" description="Disordered" evidence="1">
    <location>
        <begin position="1"/>
        <end position="24"/>
    </location>
</feature>